<comment type="caution">
    <text evidence="2">The sequence shown here is derived from an EMBL/GenBank/DDBJ whole genome shotgun (WGS) entry which is preliminary data.</text>
</comment>
<dbReference type="AlphaFoldDB" id="A0AAD8YBM2"/>
<dbReference type="Proteomes" id="UP001224775">
    <property type="component" value="Unassembled WGS sequence"/>
</dbReference>
<protein>
    <recommendedName>
        <fullName evidence="1">SecA DEAD-like N-terminal domain-containing protein</fullName>
    </recommendedName>
</protein>
<reference evidence="2" key="1">
    <citation type="submission" date="2023-06" db="EMBL/GenBank/DDBJ databases">
        <title>Survivors Of The Sea: Transcriptome response of Skeletonema marinoi to long-term dormancy.</title>
        <authorList>
            <person name="Pinder M.I.M."/>
            <person name="Kourtchenko O."/>
            <person name="Robertson E.K."/>
            <person name="Larsson T."/>
            <person name="Maumus F."/>
            <person name="Osuna-Cruz C.M."/>
            <person name="Vancaester E."/>
            <person name="Stenow R."/>
            <person name="Vandepoele K."/>
            <person name="Ploug H."/>
            <person name="Bruchert V."/>
            <person name="Godhe A."/>
            <person name="Topel M."/>
        </authorList>
    </citation>
    <scope>NUCLEOTIDE SEQUENCE</scope>
    <source>
        <strain evidence="2">R05AC</strain>
    </source>
</reference>
<evidence type="ECO:0000313" key="3">
    <source>
        <dbReference type="Proteomes" id="UP001224775"/>
    </source>
</evidence>
<dbReference type="EMBL" id="JATAAI010000010">
    <property type="protein sequence ID" value="KAK1742803.1"/>
    <property type="molecule type" value="Genomic_DNA"/>
</dbReference>
<dbReference type="Pfam" id="PF07517">
    <property type="entry name" value="SecA_DEAD"/>
    <property type="match status" value="1"/>
</dbReference>
<gene>
    <name evidence="2" type="ORF">QTG54_006400</name>
</gene>
<sequence>MWTKEEKKHIPVLLAGVFSLFTILKSGASFNRIEEAGGSSTFGDQLLMKPHNIQVLTLLYMFGCGKGTQSSLESQLMQIRTGEGKSMILGAAAAMLALLGFRVRTVCYSEYLSSRDFHLFEEVFQKFGVLDLVKYSKITTFAEDSTASKGNIRDLTESLLRGDLSSATFGSAVFDAATAKSPQRRLRSDSATKKKKQKTSSSFISRIGDSIEGIVGQAFDSLKTSARKKFC</sequence>
<evidence type="ECO:0000313" key="2">
    <source>
        <dbReference type="EMBL" id="KAK1742803.1"/>
    </source>
</evidence>
<dbReference type="InterPro" id="IPR011115">
    <property type="entry name" value="SecA_DEAD"/>
</dbReference>
<dbReference type="GO" id="GO:0016020">
    <property type="term" value="C:membrane"/>
    <property type="evidence" value="ECO:0007669"/>
    <property type="project" value="InterPro"/>
</dbReference>
<dbReference type="SUPFAM" id="SSF52540">
    <property type="entry name" value="P-loop containing nucleoside triphosphate hydrolases"/>
    <property type="match status" value="1"/>
</dbReference>
<evidence type="ECO:0000259" key="1">
    <source>
        <dbReference type="Pfam" id="PF07517"/>
    </source>
</evidence>
<proteinExistence type="predicted"/>
<accession>A0AAD8YBM2</accession>
<keyword evidence="3" id="KW-1185">Reference proteome</keyword>
<dbReference type="GO" id="GO:0017038">
    <property type="term" value="P:protein import"/>
    <property type="evidence" value="ECO:0007669"/>
    <property type="project" value="InterPro"/>
</dbReference>
<dbReference type="InterPro" id="IPR027417">
    <property type="entry name" value="P-loop_NTPase"/>
</dbReference>
<feature type="domain" description="SecA DEAD-like N-terminal" evidence="1">
    <location>
        <begin position="46"/>
        <end position="129"/>
    </location>
</feature>
<dbReference type="Gene3D" id="3.40.50.300">
    <property type="entry name" value="P-loop containing nucleotide triphosphate hydrolases"/>
    <property type="match status" value="1"/>
</dbReference>
<organism evidence="2 3">
    <name type="scientific">Skeletonema marinoi</name>
    <dbReference type="NCBI Taxonomy" id="267567"/>
    <lineage>
        <taxon>Eukaryota</taxon>
        <taxon>Sar</taxon>
        <taxon>Stramenopiles</taxon>
        <taxon>Ochrophyta</taxon>
        <taxon>Bacillariophyta</taxon>
        <taxon>Coscinodiscophyceae</taxon>
        <taxon>Thalassiosirophycidae</taxon>
        <taxon>Thalassiosirales</taxon>
        <taxon>Skeletonemataceae</taxon>
        <taxon>Skeletonema</taxon>
        <taxon>Skeletonema marinoi-dohrnii complex</taxon>
    </lineage>
</organism>
<dbReference type="GO" id="GO:0005524">
    <property type="term" value="F:ATP binding"/>
    <property type="evidence" value="ECO:0007669"/>
    <property type="project" value="InterPro"/>
</dbReference>
<name>A0AAD8YBM2_9STRA</name>